<keyword evidence="1" id="KW-1133">Transmembrane helix</keyword>
<dbReference type="OrthoDB" id="594443at2"/>
<dbReference type="AlphaFoldDB" id="A0A6I4I9C8"/>
<evidence type="ECO:0000313" key="3">
    <source>
        <dbReference type="EMBL" id="MVN90588.1"/>
    </source>
</evidence>
<feature type="transmembrane region" description="Helical" evidence="1">
    <location>
        <begin position="154"/>
        <end position="174"/>
    </location>
</feature>
<feature type="domain" description="Urease accessory protein UreH-like transmembrane" evidence="2">
    <location>
        <begin position="6"/>
        <end position="201"/>
    </location>
</feature>
<dbReference type="PANTHER" id="PTHR42208">
    <property type="entry name" value="HEAVY METAL TRANSPORTER-RELATED"/>
    <property type="match status" value="1"/>
</dbReference>
<dbReference type="Proteomes" id="UP000434850">
    <property type="component" value="Unassembled WGS sequence"/>
</dbReference>
<evidence type="ECO:0000256" key="1">
    <source>
        <dbReference type="SAM" id="Phobius"/>
    </source>
</evidence>
<evidence type="ECO:0000313" key="4">
    <source>
        <dbReference type="Proteomes" id="UP000434850"/>
    </source>
</evidence>
<feature type="transmembrane region" description="Helical" evidence="1">
    <location>
        <begin position="121"/>
        <end position="142"/>
    </location>
</feature>
<protein>
    <submittedName>
        <fullName evidence="3">Sulfite exporter TauE/SafE family protein</fullName>
    </submittedName>
</protein>
<sequence length="227" mass="25068">MSNNEIAFFIGIFSSMHCIGMCGPLAFALPVKQGYKWLLIWDKLLYNFGRIVTYAFLGLLVGLLGKQLWLAGLQRWVSLLSGMLVIIVAIFKLLKVSSALQSMFIAQPLNRLLIALLKKNAGHFVIGVLNGFLPCGFVYLALAGAVGINGVTNAVEYMVCFGLGTMPLMLLFTIGTGFVTQALRKYVTKFVPYFMLFLGIWFMLRGLQLDIPYLSMPQATADSSICK</sequence>
<name>A0A6I4I9C8_9SPHI</name>
<reference evidence="3 4" key="1">
    <citation type="submission" date="2019-12" db="EMBL/GenBank/DDBJ databases">
        <title>Mucilaginibacter sp. HME9299 genome sequencing and assembly.</title>
        <authorList>
            <person name="Kang H."/>
            <person name="Kim H."/>
            <person name="Joh K."/>
        </authorList>
    </citation>
    <scope>NUCLEOTIDE SEQUENCE [LARGE SCALE GENOMIC DNA]</scope>
    <source>
        <strain evidence="3 4">HME9299</strain>
    </source>
</reference>
<gene>
    <name evidence="3" type="ORF">GO816_05565</name>
</gene>
<proteinExistence type="predicted"/>
<dbReference type="RefSeq" id="WP_157540366.1">
    <property type="nucleotide sequence ID" value="NZ_WQLA01000002.1"/>
</dbReference>
<keyword evidence="4" id="KW-1185">Reference proteome</keyword>
<feature type="transmembrane region" description="Helical" evidence="1">
    <location>
        <begin position="186"/>
        <end position="204"/>
    </location>
</feature>
<dbReference type="EMBL" id="WQLA01000002">
    <property type="protein sequence ID" value="MVN90588.1"/>
    <property type="molecule type" value="Genomic_DNA"/>
</dbReference>
<keyword evidence="1" id="KW-0812">Transmembrane</keyword>
<comment type="caution">
    <text evidence="3">The sequence shown here is derived from an EMBL/GenBank/DDBJ whole genome shotgun (WGS) entry which is preliminary data.</text>
</comment>
<feature type="transmembrane region" description="Helical" evidence="1">
    <location>
        <begin position="51"/>
        <end position="70"/>
    </location>
</feature>
<keyword evidence="1" id="KW-0472">Membrane</keyword>
<feature type="transmembrane region" description="Helical" evidence="1">
    <location>
        <begin position="76"/>
        <end position="94"/>
    </location>
</feature>
<dbReference type="Pfam" id="PF13386">
    <property type="entry name" value="DsbD_2"/>
    <property type="match status" value="1"/>
</dbReference>
<dbReference type="PANTHER" id="PTHR42208:SF1">
    <property type="entry name" value="HEAVY METAL TRANSPORTER"/>
    <property type="match status" value="1"/>
</dbReference>
<organism evidence="3 4">
    <name type="scientific">Mucilaginibacter aquatilis</name>
    <dbReference type="NCBI Taxonomy" id="1517760"/>
    <lineage>
        <taxon>Bacteria</taxon>
        <taxon>Pseudomonadati</taxon>
        <taxon>Bacteroidota</taxon>
        <taxon>Sphingobacteriia</taxon>
        <taxon>Sphingobacteriales</taxon>
        <taxon>Sphingobacteriaceae</taxon>
        <taxon>Mucilaginibacter</taxon>
    </lineage>
</organism>
<feature type="transmembrane region" description="Helical" evidence="1">
    <location>
        <begin position="6"/>
        <end position="31"/>
    </location>
</feature>
<accession>A0A6I4I9C8</accession>
<dbReference type="InterPro" id="IPR039447">
    <property type="entry name" value="UreH-like_TM_dom"/>
</dbReference>
<evidence type="ECO:0000259" key="2">
    <source>
        <dbReference type="Pfam" id="PF13386"/>
    </source>
</evidence>